<dbReference type="RefSeq" id="WP_112357856.1">
    <property type="nucleotide sequence ID" value="NZ_SISF01000032.1"/>
</dbReference>
<proteinExistence type="predicted"/>
<organism evidence="2 3">
    <name type="scientific">Agrobacterium cavarae</name>
    <dbReference type="NCBI Taxonomy" id="2528239"/>
    <lineage>
        <taxon>Bacteria</taxon>
        <taxon>Pseudomonadati</taxon>
        <taxon>Pseudomonadota</taxon>
        <taxon>Alphaproteobacteria</taxon>
        <taxon>Hyphomicrobiales</taxon>
        <taxon>Rhizobiaceae</taxon>
        <taxon>Rhizobium/Agrobacterium group</taxon>
        <taxon>Agrobacterium</taxon>
    </lineage>
</organism>
<keyword evidence="1" id="KW-0732">Signal</keyword>
<reference evidence="2 3" key="1">
    <citation type="submission" date="2019-02" db="EMBL/GenBank/DDBJ databases">
        <title>Current taxonomic status of genus Agrobacterium and description of Agrobacterium cavarae sp. nov. isolated from maize roots.</title>
        <authorList>
            <person name="Flores-Felix J.D."/>
            <person name="Menendez E."/>
            <person name="Ramirez-Bahena M.H."/>
            <person name="Garcia-Fraile P."/>
            <person name="Velazquez E."/>
        </authorList>
    </citation>
    <scope>NUCLEOTIDE SEQUENCE [LARGE SCALE GENOMIC DNA]</scope>
    <source>
        <strain evidence="2 3">RZME10</strain>
    </source>
</reference>
<name>A0ABY1Y767_9HYPH</name>
<feature type="chain" id="PRO_5046209993" evidence="1">
    <location>
        <begin position="23"/>
        <end position="127"/>
    </location>
</feature>
<sequence length="127" mass="13411">MKRFAAGAAALFLLSTTTAVLAQTYEVSSIAPTKKVSSNSAVVKKPKLAKRAKTAVAAKTDVAPKAEVAPRAESAATYIVDVSGKRVRLIGPRFYPDNSNEVELAGRKDALMREAALMNTSLSTASR</sequence>
<comment type="caution">
    <text evidence="2">The sequence shown here is derived from an EMBL/GenBank/DDBJ whole genome shotgun (WGS) entry which is preliminary data.</text>
</comment>
<evidence type="ECO:0000256" key="1">
    <source>
        <dbReference type="SAM" id="SignalP"/>
    </source>
</evidence>
<evidence type="ECO:0000313" key="2">
    <source>
        <dbReference type="EMBL" id="TBN10690.1"/>
    </source>
</evidence>
<dbReference type="Proteomes" id="UP000294239">
    <property type="component" value="Unassembled WGS sequence"/>
</dbReference>
<evidence type="ECO:0000313" key="3">
    <source>
        <dbReference type="Proteomes" id="UP000294239"/>
    </source>
</evidence>
<feature type="signal peptide" evidence="1">
    <location>
        <begin position="1"/>
        <end position="22"/>
    </location>
</feature>
<dbReference type="EMBL" id="SISF01000032">
    <property type="protein sequence ID" value="TBN10690.1"/>
    <property type="molecule type" value="Genomic_DNA"/>
</dbReference>
<keyword evidence="3" id="KW-1185">Reference proteome</keyword>
<gene>
    <name evidence="2" type="ORF">EYC79_17155</name>
</gene>
<accession>A0ABY1Y767</accession>
<dbReference type="GeneID" id="301042912"/>
<protein>
    <submittedName>
        <fullName evidence="2">Uncharacterized protein</fullName>
    </submittedName>
</protein>